<dbReference type="PANTHER" id="PTHR30349:SF41">
    <property type="entry name" value="INTEGRASE_RECOMBINASE PROTEIN MJ0367-RELATED"/>
    <property type="match status" value="1"/>
</dbReference>
<dbReference type="AlphaFoldDB" id="A0AAW8TZJ4"/>
<protein>
    <submittedName>
        <fullName evidence="6">Tyrosine-type recombinase/integrase</fullName>
    </submittedName>
</protein>
<name>A0AAW8TZJ4_9ENTE</name>
<reference evidence="6" key="1">
    <citation type="submission" date="2023-03" db="EMBL/GenBank/DDBJ databases">
        <authorList>
            <person name="Shen W."/>
            <person name="Cai J."/>
        </authorList>
    </citation>
    <scope>NUCLEOTIDE SEQUENCE</scope>
    <source>
        <strain evidence="6">B226-2</strain>
    </source>
</reference>
<evidence type="ECO:0000313" key="7">
    <source>
        <dbReference type="Proteomes" id="UP001256711"/>
    </source>
</evidence>
<comment type="caution">
    <text evidence="6">The sequence shown here is derived from an EMBL/GenBank/DDBJ whole genome shotgun (WGS) entry which is preliminary data.</text>
</comment>
<evidence type="ECO:0000256" key="1">
    <source>
        <dbReference type="ARBA" id="ARBA00008857"/>
    </source>
</evidence>
<keyword evidence="4" id="KW-0233">DNA recombination</keyword>
<accession>A0AAW8TZJ4</accession>
<keyword evidence="3" id="KW-0238">DNA-binding</keyword>
<keyword evidence="2" id="KW-0229">DNA integration</keyword>
<dbReference type="InterPro" id="IPR002104">
    <property type="entry name" value="Integrase_catalytic"/>
</dbReference>
<dbReference type="InterPro" id="IPR011010">
    <property type="entry name" value="DNA_brk_join_enz"/>
</dbReference>
<dbReference type="Gene3D" id="1.10.443.10">
    <property type="entry name" value="Intergrase catalytic core"/>
    <property type="match status" value="1"/>
</dbReference>
<organism evidence="6 7">
    <name type="scientific">Enterococcus asini</name>
    <dbReference type="NCBI Taxonomy" id="57732"/>
    <lineage>
        <taxon>Bacteria</taxon>
        <taxon>Bacillati</taxon>
        <taxon>Bacillota</taxon>
        <taxon>Bacilli</taxon>
        <taxon>Lactobacillales</taxon>
        <taxon>Enterococcaceae</taxon>
        <taxon>Enterococcus</taxon>
    </lineage>
</organism>
<evidence type="ECO:0000313" key="6">
    <source>
        <dbReference type="EMBL" id="MDT2809153.1"/>
    </source>
</evidence>
<gene>
    <name evidence="6" type="ORF">P7H43_01435</name>
</gene>
<evidence type="ECO:0000256" key="2">
    <source>
        <dbReference type="ARBA" id="ARBA00022908"/>
    </source>
</evidence>
<dbReference type="CDD" id="cd01189">
    <property type="entry name" value="INT_ICEBs1_C_like"/>
    <property type="match status" value="1"/>
</dbReference>
<dbReference type="EMBL" id="JARQBJ010000001">
    <property type="protein sequence ID" value="MDT2809153.1"/>
    <property type="molecule type" value="Genomic_DNA"/>
</dbReference>
<dbReference type="Pfam" id="PF00589">
    <property type="entry name" value="Phage_integrase"/>
    <property type="match status" value="1"/>
</dbReference>
<dbReference type="Pfam" id="PF14659">
    <property type="entry name" value="Phage_int_SAM_3"/>
    <property type="match status" value="1"/>
</dbReference>
<comment type="similarity">
    <text evidence="1">Belongs to the 'phage' integrase family.</text>
</comment>
<dbReference type="GO" id="GO:0006310">
    <property type="term" value="P:DNA recombination"/>
    <property type="evidence" value="ECO:0007669"/>
    <property type="project" value="UniProtKB-KW"/>
</dbReference>
<dbReference type="InterPro" id="IPR004107">
    <property type="entry name" value="Integrase_SAM-like_N"/>
</dbReference>
<dbReference type="SUPFAM" id="SSF56349">
    <property type="entry name" value="DNA breaking-rejoining enzymes"/>
    <property type="match status" value="1"/>
</dbReference>
<proteinExistence type="inferred from homology"/>
<dbReference type="InterPro" id="IPR010998">
    <property type="entry name" value="Integrase_recombinase_N"/>
</dbReference>
<evidence type="ECO:0000259" key="5">
    <source>
        <dbReference type="PROSITE" id="PS51898"/>
    </source>
</evidence>
<dbReference type="InterPro" id="IPR050090">
    <property type="entry name" value="Tyrosine_recombinase_XerCD"/>
</dbReference>
<evidence type="ECO:0000256" key="3">
    <source>
        <dbReference type="ARBA" id="ARBA00023125"/>
    </source>
</evidence>
<dbReference type="PROSITE" id="PS51898">
    <property type="entry name" value="TYR_RECOMBINASE"/>
    <property type="match status" value="1"/>
</dbReference>
<dbReference type="GO" id="GO:0003677">
    <property type="term" value="F:DNA binding"/>
    <property type="evidence" value="ECO:0007669"/>
    <property type="project" value="UniProtKB-KW"/>
</dbReference>
<dbReference type="Proteomes" id="UP001256711">
    <property type="component" value="Unassembled WGS sequence"/>
</dbReference>
<feature type="domain" description="Tyr recombinase" evidence="5">
    <location>
        <begin position="182"/>
        <end position="389"/>
    </location>
</feature>
<evidence type="ECO:0000256" key="4">
    <source>
        <dbReference type="ARBA" id="ARBA00023172"/>
    </source>
</evidence>
<dbReference type="Gene3D" id="1.10.150.130">
    <property type="match status" value="1"/>
</dbReference>
<sequence>MAERLKGSVEEISPGRWRLRVTTGYNKKGNPIRESDVVDAKNRRKAEQALEDFIEELEEHGYKNIRNITLKAFFEDTWIKDAKTLLDSDAAYQGYKSIMEKRFIPEIGDEKLREIRPFQIRKIIDSATYLKDKDKPVSRKTKQRFLNVIAHVLNLAKKEYTLIDSNPAANIEFTRRTGEKKHVYPPYNLKEINQLFKALTTSTAPLKDRVMIYTAIITGARLGEITALQESDFDHEEKMVWFHQRIVSQLDDEGIQHWVRKDGLKNADEKTMAVPEDYLKMVRQLCEENARIRKKLKVNPDRLYLFNDERTGTHCVPQSLRRQWTRFIQAEGLRYIRFHDLRHTSASYLVAKNTVPTKVIQERLGHASYKTTMDMYVTALDESDRDAADTFGDAISSVDVIE</sequence>
<dbReference type="GO" id="GO:0015074">
    <property type="term" value="P:DNA integration"/>
    <property type="evidence" value="ECO:0007669"/>
    <property type="project" value="UniProtKB-KW"/>
</dbReference>
<dbReference type="RefSeq" id="WP_311834879.1">
    <property type="nucleotide sequence ID" value="NZ_JARQBJ010000001.1"/>
</dbReference>
<dbReference type="InterPro" id="IPR013762">
    <property type="entry name" value="Integrase-like_cat_sf"/>
</dbReference>
<dbReference type="PANTHER" id="PTHR30349">
    <property type="entry name" value="PHAGE INTEGRASE-RELATED"/>
    <property type="match status" value="1"/>
</dbReference>